<feature type="transmembrane region" description="Helical" evidence="1">
    <location>
        <begin position="172"/>
        <end position="188"/>
    </location>
</feature>
<dbReference type="RefSeq" id="WP_169506126.1">
    <property type="nucleotide sequence ID" value="NZ_JABBPN010000017.1"/>
</dbReference>
<feature type="transmembrane region" description="Helical" evidence="1">
    <location>
        <begin position="194"/>
        <end position="211"/>
    </location>
</feature>
<keyword evidence="1" id="KW-0472">Membrane</keyword>
<feature type="transmembrane region" description="Helical" evidence="1">
    <location>
        <begin position="147"/>
        <end position="165"/>
    </location>
</feature>
<dbReference type="AlphaFoldDB" id="A0A848MBA0"/>
<evidence type="ECO:0000313" key="3">
    <source>
        <dbReference type="Proteomes" id="UP000565468"/>
    </source>
</evidence>
<keyword evidence="1" id="KW-0812">Transmembrane</keyword>
<comment type="caution">
    <text evidence="2">The sequence shown here is derived from an EMBL/GenBank/DDBJ whole genome shotgun (WGS) entry which is preliminary data.</text>
</comment>
<feature type="transmembrane region" description="Helical" evidence="1">
    <location>
        <begin position="31"/>
        <end position="50"/>
    </location>
</feature>
<protein>
    <recommendedName>
        <fullName evidence="4">Phospholipid phosphatase</fullName>
    </recommendedName>
</protein>
<keyword evidence="3" id="KW-1185">Reference proteome</keyword>
<dbReference type="EMBL" id="JABBPN010000017">
    <property type="protein sequence ID" value="NMO97342.1"/>
    <property type="molecule type" value="Genomic_DNA"/>
</dbReference>
<organism evidence="2 3">
    <name type="scientific">Paenibacillus lemnae</name>
    <dbReference type="NCBI Taxonomy" id="1330551"/>
    <lineage>
        <taxon>Bacteria</taxon>
        <taxon>Bacillati</taxon>
        <taxon>Bacillota</taxon>
        <taxon>Bacilli</taxon>
        <taxon>Bacillales</taxon>
        <taxon>Paenibacillaceae</taxon>
        <taxon>Paenibacillus</taxon>
    </lineage>
</organism>
<feature type="transmembrane region" description="Helical" evidence="1">
    <location>
        <begin position="100"/>
        <end position="118"/>
    </location>
</feature>
<sequence length="220" mass="24473">MDSILFLILAGLYAVLTVWGIMLYERDSSRGLRYLLFLVTLGLVWDNGLIGAGKWIGEGTFLETLSLSRFWIHALFTPLLTLVSLDLIVKAGGDWAKKRAAVWGAWLFTIALVIYELVTETLPLTVKPEWEYGALRYVSADESSGPPLMVIAILIPLFAAGIELWRRKVTPVLFWGTLLMLIGSAVPIPIESSAATNIFELILITSLWYSIQKVLTVRSS</sequence>
<dbReference type="Proteomes" id="UP000565468">
    <property type="component" value="Unassembled WGS sequence"/>
</dbReference>
<accession>A0A848MBA0</accession>
<evidence type="ECO:0000256" key="1">
    <source>
        <dbReference type="SAM" id="Phobius"/>
    </source>
</evidence>
<gene>
    <name evidence="2" type="ORF">HII30_16370</name>
</gene>
<feature type="transmembrane region" description="Helical" evidence="1">
    <location>
        <begin position="70"/>
        <end position="88"/>
    </location>
</feature>
<keyword evidence="1" id="KW-1133">Transmembrane helix</keyword>
<proteinExistence type="predicted"/>
<evidence type="ECO:0008006" key="4">
    <source>
        <dbReference type="Google" id="ProtNLM"/>
    </source>
</evidence>
<reference evidence="2 3" key="1">
    <citation type="submission" date="2020-04" db="EMBL/GenBank/DDBJ databases">
        <title>Paenibacillus algicola sp. nov., a novel marine bacterium producing alginate lyase.</title>
        <authorList>
            <person name="Huang H."/>
        </authorList>
    </citation>
    <scope>NUCLEOTIDE SEQUENCE [LARGE SCALE GENOMIC DNA]</scope>
    <source>
        <strain evidence="2 3">L7-75</strain>
    </source>
</reference>
<name>A0A848MBA0_PAELE</name>
<evidence type="ECO:0000313" key="2">
    <source>
        <dbReference type="EMBL" id="NMO97342.1"/>
    </source>
</evidence>
<feature type="transmembrane region" description="Helical" evidence="1">
    <location>
        <begin position="6"/>
        <end position="24"/>
    </location>
</feature>